<dbReference type="Proteomes" id="UP000886611">
    <property type="component" value="Unassembled WGS sequence"/>
</dbReference>
<proteinExistence type="predicted"/>
<protein>
    <submittedName>
        <fullName evidence="1">IFI44 protein</fullName>
    </submittedName>
</protein>
<comment type="caution">
    <text evidence="1">The sequence shown here is derived from an EMBL/GenBank/DDBJ whole genome shotgun (WGS) entry which is preliminary data.</text>
</comment>
<dbReference type="EMBL" id="JAATIS010006773">
    <property type="protein sequence ID" value="KAG2458655.1"/>
    <property type="molecule type" value="Genomic_DNA"/>
</dbReference>
<sequence length="112" mass="12349">MAGHGLVSVSKQYRTYPVEDGRCGKKLPFILCDTMGLEGNSDKEEGIHVDDVISVIRGHVSDLYELALKSSICLKNDLRYEEVGEGTAEVVGMRMAPIRMRHKVILLATAES</sequence>
<name>A0A8X7WZE0_POLSE</name>
<gene>
    <name evidence="1" type="primary">Ifi44</name>
    <name evidence="1" type="ORF">GTO96_0018723</name>
</gene>
<evidence type="ECO:0000313" key="2">
    <source>
        <dbReference type="Proteomes" id="UP000886611"/>
    </source>
</evidence>
<organism evidence="1 2">
    <name type="scientific">Polypterus senegalus</name>
    <name type="common">Senegal bichir</name>
    <dbReference type="NCBI Taxonomy" id="55291"/>
    <lineage>
        <taxon>Eukaryota</taxon>
        <taxon>Metazoa</taxon>
        <taxon>Chordata</taxon>
        <taxon>Craniata</taxon>
        <taxon>Vertebrata</taxon>
        <taxon>Euteleostomi</taxon>
        <taxon>Actinopterygii</taxon>
        <taxon>Polypteriformes</taxon>
        <taxon>Polypteridae</taxon>
        <taxon>Polypterus</taxon>
    </lineage>
</organism>
<feature type="non-terminal residue" evidence="1">
    <location>
        <position position="112"/>
    </location>
</feature>
<feature type="non-terminal residue" evidence="1">
    <location>
        <position position="1"/>
    </location>
</feature>
<keyword evidence="2" id="KW-1185">Reference proteome</keyword>
<dbReference type="AlphaFoldDB" id="A0A8X7WZE0"/>
<reference evidence="1 2" key="1">
    <citation type="journal article" date="2021" name="Cell">
        <title>Tracing the genetic footprints of vertebrate landing in non-teleost ray-finned fishes.</title>
        <authorList>
            <person name="Bi X."/>
            <person name="Wang K."/>
            <person name="Yang L."/>
            <person name="Pan H."/>
            <person name="Jiang H."/>
            <person name="Wei Q."/>
            <person name="Fang M."/>
            <person name="Yu H."/>
            <person name="Zhu C."/>
            <person name="Cai Y."/>
            <person name="He Y."/>
            <person name="Gan X."/>
            <person name="Zeng H."/>
            <person name="Yu D."/>
            <person name="Zhu Y."/>
            <person name="Jiang H."/>
            <person name="Qiu Q."/>
            <person name="Yang H."/>
            <person name="Zhang Y.E."/>
            <person name="Wang W."/>
            <person name="Zhu M."/>
            <person name="He S."/>
            <person name="Zhang G."/>
        </authorList>
    </citation>
    <scope>NUCLEOTIDE SEQUENCE [LARGE SCALE GENOMIC DNA]</scope>
    <source>
        <strain evidence="1">Bchr_013</strain>
    </source>
</reference>
<accession>A0A8X7WZE0</accession>
<evidence type="ECO:0000313" key="1">
    <source>
        <dbReference type="EMBL" id="KAG2458655.1"/>
    </source>
</evidence>